<reference evidence="3" key="1">
    <citation type="submission" date="2016-10" db="EMBL/GenBank/DDBJ databases">
        <authorList>
            <person name="Varghese N."/>
            <person name="Submissions S."/>
        </authorList>
    </citation>
    <scope>NUCLEOTIDE SEQUENCE [LARGE SCALE GENOMIC DNA]</scope>
    <source>
        <strain evidence="3">DSM 100420</strain>
    </source>
</reference>
<feature type="transmembrane region" description="Helical" evidence="1">
    <location>
        <begin position="105"/>
        <end position="123"/>
    </location>
</feature>
<sequence>MSLSKAVWKLRDITRQIWTRVALYSLLALVSAGIAPVLSPFLPDGLKNLMGEEPTLQLLSILTNSMLVVATFSLSVMVAAHQFAASQATPRSHRLLREDGRTQSVLATFIGAFVFGLTSRIVINAGLYGDLDFPVIYFVTIVVTLTVILALIRWVQQLAALGSIEKTTGRVEATTRDALMAMAKAPYLGCTPLPIDEAARGRELQGSAFGYVRYIDVNGLSDCAGKDGQIDVLVVPGDWVGPGDPVLCVAKAEADDDDLLDNIVIGELRSFDQDPVFGLQVMSEIGQRALSPGLNDPQTAVDVINRQSRLLDLWSSKPVDDPLPGLRVRQASGSEAMHVAFDTIARDGSALLEVQLTLQKALARLESHQDPEIRLAAREVSRRALERSDAALELSEDRDAVRAAAP</sequence>
<dbReference type="RefSeq" id="WP_092644409.1">
    <property type="nucleotide sequence ID" value="NZ_FNPX01000005.1"/>
</dbReference>
<feature type="transmembrane region" description="Helical" evidence="1">
    <location>
        <begin position="135"/>
        <end position="155"/>
    </location>
</feature>
<dbReference type="EMBL" id="FNPX01000005">
    <property type="protein sequence ID" value="SDZ00650.1"/>
    <property type="molecule type" value="Genomic_DNA"/>
</dbReference>
<feature type="transmembrane region" description="Helical" evidence="1">
    <location>
        <begin position="61"/>
        <end position="84"/>
    </location>
</feature>
<keyword evidence="1" id="KW-0472">Membrane</keyword>
<gene>
    <name evidence="2" type="ORF">SAMN05444004_10511</name>
</gene>
<evidence type="ECO:0000256" key="1">
    <source>
        <dbReference type="SAM" id="Phobius"/>
    </source>
</evidence>
<keyword evidence="1" id="KW-0812">Transmembrane</keyword>
<dbReference type="InterPro" id="IPR018723">
    <property type="entry name" value="DUF2254_membrane"/>
</dbReference>
<feature type="transmembrane region" description="Helical" evidence="1">
    <location>
        <begin position="21"/>
        <end position="41"/>
    </location>
</feature>
<keyword evidence="3" id="KW-1185">Reference proteome</keyword>
<dbReference type="Proteomes" id="UP000198914">
    <property type="component" value="Unassembled WGS sequence"/>
</dbReference>
<name>A0A1H3PHR9_9RHOB</name>
<accession>A0A1H3PHR9</accession>
<dbReference type="AlphaFoldDB" id="A0A1H3PHR9"/>
<evidence type="ECO:0000313" key="3">
    <source>
        <dbReference type="Proteomes" id="UP000198914"/>
    </source>
</evidence>
<evidence type="ECO:0000313" key="2">
    <source>
        <dbReference type="EMBL" id="SDZ00650.1"/>
    </source>
</evidence>
<proteinExistence type="predicted"/>
<protein>
    <submittedName>
        <fullName evidence="2">Uncharacterized membrane protein</fullName>
    </submittedName>
</protein>
<dbReference type="Pfam" id="PF10011">
    <property type="entry name" value="DUF2254"/>
    <property type="match status" value="1"/>
</dbReference>
<dbReference type="OrthoDB" id="2955631at2"/>
<keyword evidence="1" id="KW-1133">Transmembrane helix</keyword>
<organism evidence="2 3">
    <name type="scientific">Jannaschia faecimaris</name>
    <dbReference type="NCBI Taxonomy" id="1244108"/>
    <lineage>
        <taxon>Bacteria</taxon>
        <taxon>Pseudomonadati</taxon>
        <taxon>Pseudomonadota</taxon>
        <taxon>Alphaproteobacteria</taxon>
        <taxon>Rhodobacterales</taxon>
        <taxon>Roseobacteraceae</taxon>
        <taxon>Jannaschia</taxon>
    </lineage>
</organism>